<dbReference type="EMBL" id="QBIY01012603">
    <property type="protein sequence ID" value="RXN22121.1"/>
    <property type="molecule type" value="Genomic_DNA"/>
</dbReference>
<keyword evidence="3" id="KW-1185">Reference proteome</keyword>
<organism evidence="2 3">
    <name type="scientific">Labeo rohita</name>
    <name type="common">Indian major carp</name>
    <name type="synonym">Cyprinus rohita</name>
    <dbReference type="NCBI Taxonomy" id="84645"/>
    <lineage>
        <taxon>Eukaryota</taxon>
        <taxon>Metazoa</taxon>
        <taxon>Chordata</taxon>
        <taxon>Craniata</taxon>
        <taxon>Vertebrata</taxon>
        <taxon>Euteleostomi</taxon>
        <taxon>Actinopterygii</taxon>
        <taxon>Neopterygii</taxon>
        <taxon>Teleostei</taxon>
        <taxon>Ostariophysi</taxon>
        <taxon>Cypriniformes</taxon>
        <taxon>Cyprinidae</taxon>
        <taxon>Labeoninae</taxon>
        <taxon>Labeonini</taxon>
        <taxon>Labeo</taxon>
    </lineage>
</organism>
<dbReference type="Proteomes" id="UP000290572">
    <property type="component" value="Unassembled WGS sequence"/>
</dbReference>
<evidence type="ECO:0000313" key="2">
    <source>
        <dbReference type="EMBL" id="RXN22121.1"/>
    </source>
</evidence>
<dbReference type="EMBL" id="QBIY01013347">
    <property type="protein sequence ID" value="RXN07349.1"/>
    <property type="molecule type" value="Genomic_DNA"/>
</dbReference>
<dbReference type="AlphaFoldDB" id="A0A498MMF3"/>
<gene>
    <name evidence="2" type="ORF">ROHU_023628</name>
    <name evidence="1" type="ORF">ROHU_032269</name>
</gene>
<comment type="caution">
    <text evidence="2">The sequence shown here is derived from an EMBL/GenBank/DDBJ whole genome shotgun (WGS) entry which is preliminary data.</text>
</comment>
<name>A0A498MMF3_LABRO</name>
<evidence type="ECO:0000313" key="1">
    <source>
        <dbReference type="EMBL" id="RXN07349.1"/>
    </source>
</evidence>
<accession>A0A498MMF3</accession>
<proteinExistence type="predicted"/>
<evidence type="ECO:0000313" key="3">
    <source>
        <dbReference type="Proteomes" id="UP000290572"/>
    </source>
</evidence>
<protein>
    <submittedName>
        <fullName evidence="2">Uncharacterized protein</fullName>
    </submittedName>
</protein>
<reference evidence="2 3" key="1">
    <citation type="submission" date="2018-03" db="EMBL/GenBank/DDBJ databases">
        <title>Draft genome sequence of Rohu Carp (Labeo rohita).</title>
        <authorList>
            <person name="Das P."/>
            <person name="Kushwaha B."/>
            <person name="Joshi C.G."/>
            <person name="Kumar D."/>
            <person name="Nagpure N.S."/>
            <person name="Sahoo L."/>
            <person name="Das S.P."/>
            <person name="Bit A."/>
            <person name="Patnaik S."/>
            <person name="Meher P.K."/>
            <person name="Jayasankar P."/>
            <person name="Koringa P.G."/>
            <person name="Patel N.V."/>
            <person name="Hinsu A.T."/>
            <person name="Kumar R."/>
            <person name="Pandey M."/>
            <person name="Agarwal S."/>
            <person name="Srivastava S."/>
            <person name="Singh M."/>
            <person name="Iquebal M.A."/>
            <person name="Jaiswal S."/>
            <person name="Angadi U.B."/>
            <person name="Kumar N."/>
            <person name="Raza M."/>
            <person name="Shah T.M."/>
            <person name="Rai A."/>
            <person name="Jena J.K."/>
        </authorList>
    </citation>
    <scope>NUCLEOTIDE SEQUENCE [LARGE SCALE GENOMIC DNA]</scope>
    <source>
        <strain evidence="2">DASCIFA01</strain>
        <tissue evidence="2">Testis</tissue>
    </source>
</reference>
<sequence length="130" mass="14344">MPCGPRAAFQSQAFLRAVGGFDKGGVDIKSPDRSINKRSARISFEISQYADYVIAELNLFNRSAVWDCGSLTEPLYPRLSQCIFLSALGPQCGGGDQRPVAAPAARRRPYVSSRIDTELGFDMLIRRDSR</sequence>